<dbReference type="InterPro" id="IPR012349">
    <property type="entry name" value="Split_barrel_FMN-bd"/>
</dbReference>
<sequence length="148" mass="16339">MPKPWALAFNRRVIHPLVVTALKWGIAPPTFALLETTGRRTGHKRVVPVANGLQGNTFWLISGRGKSAGYVHNIVANPRVRIKVAPARLRDGVRSTWRSGTARLLPDDNARDRHRRLGRGRPGYRLDGLALKGLAAGGEMLTIRIDLD</sequence>
<evidence type="ECO:0000313" key="2">
    <source>
        <dbReference type="Proteomes" id="UP000586827"/>
    </source>
</evidence>
<dbReference type="EMBL" id="JABELX010000001">
    <property type="protein sequence ID" value="NNH68496.1"/>
    <property type="molecule type" value="Genomic_DNA"/>
</dbReference>
<dbReference type="GO" id="GO:0016491">
    <property type="term" value="F:oxidoreductase activity"/>
    <property type="evidence" value="ECO:0007669"/>
    <property type="project" value="InterPro"/>
</dbReference>
<dbReference type="RefSeq" id="WP_067520470.1">
    <property type="nucleotide sequence ID" value="NZ_JABELX010000001.1"/>
</dbReference>
<name>A0A849BUG4_9NOCA</name>
<keyword evidence="2" id="KW-1185">Reference proteome</keyword>
<organism evidence="1 2">
    <name type="scientific">Nocardia uniformis</name>
    <dbReference type="NCBI Taxonomy" id="53432"/>
    <lineage>
        <taxon>Bacteria</taxon>
        <taxon>Bacillati</taxon>
        <taxon>Actinomycetota</taxon>
        <taxon>Actinomycetes</taxon>
        <taxon>Mycobacteriales</taxon>
        <taxon>Nocardiaceae</taxon>
        <taxon>Nocardia</taxon>
    </lineage>
</organism>
<dbReference type="AlphaFoldDB" id="A0A849BUG4"/>
<dbReference type="Gene3D" id="2.30.110.10">
    <property type="entry name" value="Electron Transport, Fmn-binding Protein, Chain A"/>
    <property type="match status" value="1"/>
</dbReference>
<dbReference type="Proteomes" id="UP000586827">
    <property type="component" value="Unassembled WGS sequence"/>
</dbReference>
<evidence type="ECO:0000313" key="1">
    <source>
        <dbReference type="EMBL" id="NNH68496.1"/>
    </source>
</evidence>
<reference evidence="1 2" key="1">
    <citation type="submission" date="2020-05" db="EMBL/GenBank/DDBJ databases">
        <title>MicrobeNet Type strains.</title>
        <authorList>
            <person name="Nicholson A.C."/>
        </authorList>
    </citation>
    <scope>NUCLEOTIDE SEQUENCE [LARGE SCALE GENOMIC DNA]</scope>
    <source>
        <strain evidence="1 2">JCM 3224</strain>
    </source>
</reference>
<gene>
    <name evidence="1" type="ORF">HLB23_01125</name>
</gene>
<dbReference type="Pfam" id="PF04075">
    <property type="entry name" value="F420H2_quin_red"/>
    <property type="match status" value="1"/>
</dbReference>
<dbReference type="NCBIfam" id="TIGR00026">
    <property type="entry name" value="hi_GC_TIGR00026"/>
    <property type="match status" value="1"/>
</dbReference>
<protein>
    <submittedName>
        <fullName evidence="1">Nitroreductase family deazaflavin-dependent oxidoreductase</fullName>
    </submittedName>
</protein>
<dbReference type="SUPFAM" id="SSF50475">
    <property type="entry name" value="FMN-binding split barrel"/>
    <property type="match status" value="1"/>
</dbReference>
<proteinExistence type="predicted"/>
<comment type="caution">
    <text evidence="1">The sequence shown here is derived from an EMBL/GenBank/DDBJ whole genome shotgun (WGS) entry which is preliminary data.</text>
</comment>
<dbReference type="InterPro" id="IPR004378">
    <property type="entry name" value="F420H2_quin_Rdtase"/>
</dbReference>
<accession>A0A849BUG4</accession>